<sequence length="476" mass="54818">MTLEVKNKTMTSAAQCMFALLQYTDKKYLTLSEVMGYSAHAFRINIHPESVSPAGPTMFAPYELVSKSLQTIGLHTLTITDVTPLSDKSLADAIRMAQGRIDMGVPIISWDLFAPEFGIIYGYDHERQEFYAKDVDKDGAIKYTELNNRRFNNVFICGFYESIPKSIPIMLRDALRKIIEHAHGKSPFASYDYKHGLAGYSAWIQAFQSQKMDVFGNSYNTAIVADARQHAYLFFSELILKWRLSTDIDKQVLTYLEKAKALYFKVAECFQQLQKMFPFPNGGTPNDPTNSAKAIQILRNALEWETKGVETLEILLDILLEYEDETFMQPVVQEKTFQFAGEKHKGKFEDFEIEIPNKMLELMKKEEGIVSRIITIRLAAYEPQTRDREEGAFIVARPVSFEPYDLPRKIKYYKITNKFASIRGIMKEKPLAYEKLMSWMNENGHVQNMNEYCVERVKQPQFRGGEDEVEIFIPLV</sequence>
<evidence type="ECO:0000313" key="1">
    <source>
        <dbReference type="EMBL" id="CAG9622561.1"/>
    </source>
</evidence>
<proteinExistence type="predicted"/>
<keyword evidence="2" id="KW-1185">Reference proteome</keyword>
<reference evidence="1 2" key="1">
    <citation type="submission" date="2021-10" db="EMBL/GenBank/DDBJ databases">
        <authorList>
            <person name="Criscuolo A."/>
        </authorList>
    </citation>
    <scope>NUCLEOTIDE SEQUENCE [LARGE SCALE GENOMIC DNA]</scope>
    <source>
        <strain evidence="2">CIP 111883</strain>
    </source>
</reference>
<comment type="caution">
    <text evidence="1">The sequence shown here is derived from an EMBL/GenBank/DDBJ whole genome shotgun (WGS) entry which is preliminary data.</text>
</comment>
<evidence type="ECO:0008006" key="3">
    <source>
        <dbReference type="Google" id="ProtNLM"/>
    </source>
</evidence>
<dbReference type="RefSeq" id="WP_230503248.1">
    <property type="nucleotide sequence ID" value="NZ_CAKJTJ010000023.1"/>
</dbReference>
<name>A0ABN8ABJ7_9BACI</name>
<evidence type="ECO:0000313" key="2">
    <source>
        <dbReference type="Proteomes" id="UP000789833"/>
    </source>
</evidence>
<dbReference type="Proteomes" id="UP000789833">
    <property type="component" value="Unassembled WGS sequence"/>
</dbReference>
<protein>
    <recommendedName>
        <fullName evidence="3">Bacterial transcription activator effector binding domain-containing protein</fullName>
    </recommendedName>
</protein>
<accession>A0ABN8ABJ7</accession>
<dbReference type="EMBL" id="CAKJTJ010000023">
    <property type="protein sequence ID" value="CAG9622561.1"/>
    <property type="molecule type" value="Genomic_DNA"/>
</dbReference>
<gene>
    <name evidence="1" type="ORF">BACCIP111883_03352</name>
</gene>
<organism evidence="1 2">
    <name type="scientific">Sutcliffiella rhizosphaerae</name>
    <dbReference type="NCBI Taxonomy" id="2880967"/>
    <lineage>
        <taxon>Bacteria</taxon>
        <taxon>Bacillati</taxon>
        <taxon>Bacillota</taxon>
        <taxon>Bacilli</taxon>
        <taxon>Bacillales</taxon>
        <taxon>Bacillaceae</taxon>
        <taxon>Sutcliffiella</taxon>
    </lineage>
</organism>